<dbReference type="EC" id="2.7.10.1" evidence="2"/>
<evidence type="ECO:0000256" key="12">
    <source>
        <dbReference type="ARBA" id="ARBA00022840"/>
    </source>
</evidence>
<keyword evidence="7" id="KW-0479">Metal-binding</keyword>
<evidence type="ECO:0000256" key="2">
    <source>
        <dbReference type="ARBA" id="ARBA00011902"/>
    </source>
</evidence>
<dbReference type="Pfam" id="PF00041">
    <property type="entry name" value="fn3"/>
    <property type="match status" value="1"/>
</dbReference>
<dbReference type="CDD" id="cd00064">
    <property type="entry name" value="FU"/>
    <property type="match status" value="1"/>
</dbReference>
<dbReference type="RefSeq" id="XP_024940156.1">
    <property type="nucleotide sequence ID" value="XM_025084388.1"/>
</dbReference>
<keyword evidence="11" id="KW-0418">Kinase</keyword>
<feature type="domain" description="Protein kinase" evidence="24">
    <location>
        <begin position="1078"/>
        <end position="1337"/>
    </location>
</feature>
<dbReference type="Pfam" id="PF00757">
    <property type="entry name" value="Furin-like"/>
    <property type="match status" value="1"/>
</dbReference>
<dbReference type="SUPFAM" id="SSF49265">
    <property type="entry name" value="Fibronectin type III"/>
    <property type="match status" value="2"/>
</dbReference>
<dbReference type="PROSITE" id="PS00109">
    <property type="entry name" value="PROTEIN_KINASE_TYR"/>
    <property type="match status" value="1"/>
</dbReference>
<reference evidence="27 28" key="1">
    <citation type="submission" date="2025-04" db="UniProtKB">
        <authorList>
            <consortium name="RefSeq"/>
        </authorList>
    </citation>
    <scope>IDENTIFICATION</scope>
</reference>
<evidence type="ECO:0000256" key="20">
    <source>
        <dbReference type="PROSITE-ProRule" id="PRU10141"/>
    </source>
</evidence>
<keyword evidence="18" id="KW-0464">Manganese</keyword>
<dbReference type="PANTHER" id="PTHR24416:SF525">
    <property type="entry name" value="INSULIN-LIKE RECEPTOR"/>
    <property type="match status" value="1"/>
</dbReference>
<dbReference type="CDD" id="cd00063">
    <property type="entry name" value="FN3"/>
    <property type="match status" value="3"/>
</dbReference>
<dbReference type="RefSeq" id="XP_024940155.1">
    <property type="nucleotide sequence ID" value="XM_025084387.1"/>
</dbReference>
<evidence type="ECO:0000259" key="24">
    <source>
        <dbReference type="PROSITE" id="PS50011"/>
    </source>
</evidence>
<dbReference type="SUPFAM" id="SSF57184">
    <property type="entry name" value="Growth factor receptor domain"/>
    <property type="match status" value="1"/>
</dbReference>
<dbReference type="PRINTS" id="PR00109">
    <property type="entry name" value="TYRKINASE"/>
</dbReference>
<evidence type="ECO:0000256" key="1">
    <source>
        <dbReference type="ARBA" id="ARBA00004479"/>
    </source>
</evidence>
<evidence type="ECO:0000256" key="21">
    <source>
        <dbReference type="SAM" id="MobiDB-lite"/>
    </source>
</evidence>
<dbReference type="InterPro" id="IPR009030">
    <property type="entry name" value="Growth_fac_rcpt_cys_sf"/>
</dbReference>
<feature type="domain" description="Fibronectin type-III" evidence="25">
    <location>
        <begin position="573"/>
        <end position="689"/>
    </location>
</feature>
<evidence type="ECO:0000313" key="27">
    <source>
        <dbReference type="RefSeq" id="XP_024940155.1"/>
    </source>
</evidence>
<dbReference type="InterPro" id="IPR050122">
    <property type="entry name" value="RTK"/>
</dbReference>
<keyword evidence="26" id="KW-1185">Reference proteome</keyword>
<dbReference type="PROSITE" id="PS50011">
    <property type="entry name" value="PROTEIN_KINASE_DOM"/>
    <property type="match status" value="1"/>
</dbReference>
<name>A0AAJ7RGQ4_CEPCN</name>
<dbReference type="GO" id="GO:0046872">
    <property type="term" value="F:metal ion binding"/>
    <property type="evidence" value="ECO:0007669"/>
    <property type="project" value="UniProtKB-KW"/>
</dbReference>
<evidence type="ECO:0000256" key="23">
    <source>
        <dbReference type="SAM" id="SignalP"/>
    </source>
</evidence>
<evidence type="ECO:0000256" key="6">
    <source>
        <dbReference type="ARBA" id="ARBA00022692"/>
    </source>
</evidence>
<dbReference type="InterPro" id="IPR008266">
    <property type="entry name" value="Tyr_kinase_AS"/>
</dbReference>
<evidence type="ECO:0000256" key="9">
    <source>
        <dbReference type="ARBA" id="ARBA00022737"/>
    </source>
</evidence>
<keyword evidence="8 23" id="KW-0732">Signal</keyword>
<dbReference type="GO" id="GO:0005899">
    <property type="term" value="C:insulin receptor complex"/>
    <property type="evidence" value="ECO:0007669"/>
    <property type="project" value="TreeGrafter"/>
</dbReference>
<keyword evidence="3" id="KW-0597">Phosphoprotein</keyword>
<dbReference type="InterPro" id="IPR017441">
    <property type="entry name" value="Protein_kinase_ATP_BS"/>
</dbReference>
<dbReference type="SUPFAM" id="SSF56112">
    <property type="entry name" value="Protein kinase-like (PK-like)"/>
    <property type="match status" value="1"/>
</dbReference>
<dbReference type="Proteomes" id="UP000694920">
    <property type="component" value="Unplaced"/>
</dbReference>
<evidence type="ECO:0000256" key="22">
    <source>
        <dbReference type="SAM" id="Phobius"/>
    </source>
</evidence>
<feature type="signal peptide" evidence="23">
    <location>
        <begin position="1"/>
        <end position="19"/>
    </location>
</feature>
<evidence type="ECO:0000256" key="16">
    <source>
        <dbReference type="ARBA" id="ARBA00023170"/>
    </source>
</evidence>
<evidence type="ECO:0000256" key="14">
    <source>
        <dbReference type="ARBA" id="ARBA00023136"/>
    </source>
</evidence>
<dbReference type="GO" id="GO:0030424">
    <property type="term" value="C:axon"/>
    <property type="evidence" value="ECO:0007669"/>
    <property type="project" value="TreeGrafter"/>
</dbReference>
<comment type="subcellular location">
    <subcellularLocation>
        <location evidence="1">Membrane</location>
        <topology evidence="1">Single-pass type I membrane protein</topology>
    </subcellularLocation>
</comment>
<gene>
    <name evidence="27 28" type="primary">LOC107267147</name>
</gene>
<evidence type="ECO:0000256" key="4">
    <source>
        <dbReference type="ARBA" id="ARBA00022679"/>
    </source>
</evidence>
<keyword evidence="15" id="KW-0829">Tyrosine-protein kinase</keyword>
<keyword evidence="16" id="KW-0675">Receptor</keyword>
<dbReference type="GO" id="GO:0005524">
    <property type="term" value="F:ATP binding"/>
    <property type="evidence" value="ECO:0007669"/>
    <property type="project" value="UniProtKB-UniRule"/>
</dbReference>
<evidence type="ECO:0000256" key="13">
    <source>
        <dbReference type="ARBA" id="ARBA00022989"/>
    </source>
</evidence>
<keyword evidence="6 22" id="KW-0812">Transmembrane</keyword>
<evidence type="ECO:0000313" key="26">
    <source>
        <dbReference type="Proteomes" id="UP000694920"/>
    </source>
</evidence>
<organism evidence="26 27">
    <name type="scientific">Cephus cinctus</name>
    <name type="common">Wheat stem sawfly</name>
    <dbReference type="NCBI Taxonomy" id="211228"/>
    <lineage>
        <taxon>Eukaryota</taxon>
        <taxon>Metazoa</taxon>
        <taxon>Ecdysozoa</taxon>
        <taxon>Arthropoda</taxon>
        <taxon>Hexapoda</taxon>
        <taxon>Insecta</taxon>
        <taxon>Pterygota</taxon>
        <taxon>Neoptera</taxon>
        <taxon>Endopterygota</taxon>
        <taxon>Hymenoptera</taxon>
        <taxon>Cephoidea</taxon>
        <taxon>Cephidae</taxon>
        <taxon>Cephus</taxon>
    </lineage>
</organism>
<evidence type="ECO:0000256" key="19">
    <source>
        <dbReference type="ARBA" id="ARBA00051243"/>
    </source>
</evidence>
<evidence type="ECO:0000256" key="11">
    <source>
        <dbReference type="ARBA" id="ARBA00022777"/>
    </source>
</evidence>
<keyword evidence="9" id="KW-0677">Repeat</keyword>
<feature type="chain" id="PRO_5044709116" description="receptor protein-tyrosine kinase" evidence="23">
    <location>
        <begin position="20"/>
        <end position="1425"/>
    </location>
</feature>
<dbReference type="Pfam" id="PF01030">
    <property type="entry name" value="Recep_L_domain"/>
    <property type="match status" value="2"/>
</dbReference>
<dbReference type="KEGG" id="ccin:107267147"/>
<dbReference type="SMART" id="SM00060">
    <property type="entry name" value="FN3"/>
    <property type="match status" value="3"/>
</dbReference>
<dbReference type="GeneID" id="107267147"/>
<dbReference type="SMART" id="SM00261">
    <property type="entry name" value="FU"/>
    <property type="match status" value="1"/>
</dbReference>
<keyword evidence="13 22" id="KW-1133">Transmembrane helix</keyword>
<dbReference type="Gene3D" id="1.10.510.10">
    <property type="entry name" value="Transferase(Phosphotransferase) domain 1"/>
    <property type="match status" value="1"/>
</dbReference>
<evidence type="ECO:0000259" key="25">
    <source>
        <dbReference type="PROSITE" id="PS50853"/>
    </source>
</evidence>
<keyword evidence="5" id="KW-0165">Cleavage on pair of basic residues</keyword>
<dbReference type="GO" id="GO:0042593">
    <property type="term" value="P:glucose homeostasis"/>
    <property type="evidence" value="ECO:0007669"/>
    <property type="project" value="TreeGrafter"/>
</dbReference>
<accession>A0AAJ7RGQ4</accession>
<sequence>MKRKLLLVVLFTLLVTVLCEDMIADRKRLKLLTKHQDKTSKGKYAPGEDDRIKEDFITQLDQARNSQIEHSKDFNPEGYSTYRNNNPSSTSGSSGKNVQSTSPSNLPKTSLKSSEEVREKGRRNKNTMLGEGICQTMDIRNNLTNFESLRNCVVIEGFLQIVLIHNNTELDYQNFSFPALREITGYLLLYRVYGMKSLGSLFPNLEVIRGNILFTDYAFMVYEMPSLQEIGLKKLTKISRGSVRIEKNPHLCYTKTVNWNKIVVAGENFIKENQEKNCPGCSQCPGGHCWTAKHCQQIEKPPCHKECLGECSGPLDSDCYVCEHFRHEGRCVESCPPHLYSYLLRRCITKAECKDINNKITRLKSNDFEEERISWRPFNGSCINQCPDGYEDSYEEGHEDGPDEYKECRLCKGRCSKFGIGGIIRHISDVQRFRGTTLVKGALEFQIRNGNPNIMNELSDSFGLIEEITGYLKVTHSSSITTLGFLRKLRVIRGEKLEYNNASLIVMDNPNLSSLFSSDQPVQILNGRLFFHYNPKLCISKILDMSKIAGITNITDLEVHPESNGEKVACNTVNINITVSDKGSYYANLVWDSYKPSNDQRLLSYLLSYIETENKNITYDSDSCGNNNWEIVDVDVPDDNTSTTVSNLVTDLKPFTQYAVYVKTFTSRSKNNFDPVGLSNIIFFRTKSDIPTVPMNVNSFPTSDKEIVVEWDPPEMPNGPIGYYIVSGFIRPDDQEALSTRDYCKYGLLPEVEIEIPQEVTVRTPSIDHQSCCKDSDAEVVTSKKFEILCHENMTIGHTSPGRKDYCIPKRYSSTNALDNSTDFDDGLASKIPLKDHNVSKIIHDTKTQIYNGIYYSFVFNVSANTSSWILKDLKHYSMYTISVAACGRKVENDVQMCSPVQYTTTRTNKSANADDVHNVNVKVFNNSIAIVSWDPVRDPNSLIVAYNVEYTNLDVKDAKKSTECLTEKKFRVKRGEYHIKNLSPGTYSLRVRSISLAGDGNFSKTVKFAIGLKGSNTMLVALMVTLGFVCGILLAVFFFYNKHKRKKTQERLIASVNPDYIETKYVVDHWEVNREDVEVLEELGLGNFGMVYRGRLNTGVKVAIKTIADTASEREKNEFLNEASVMKNFSTTHIIKLLGVVSVGSPPFVIMELMENGDLKTYLRRIRDTDMVPDTTRILRMAAEIADGMAYLESKKFVHRDLAARNCMISKNLVCKIGDFGMARDIYETDYYKIGKKGLLPIRWMAPENLSDGVFTSDSDVWSYGVVLYEILTLAEIPYQGFSNEEVLNYVLRKGTLTIPRNCPELIHKMMERCFKWRPSDRPTFMEIVAELEPFLGQDFCDSSFYHSEAGVEIRTLGIKKVYHHAAPIRFHWGNETARWIREFEDNVTLLDQTKAGTSRGRIFKNGFQHFSTVPNMEDVPLDR</sequence>
<feature type="domain" description="Fibronectin type-III" evidence="25">
    <location>
        <begin position="916"/>
        <end position="1014"/>
    </location>
</feature>
<dbReference type="Pfam" id="PF07714">
    <property type="entry name" value="PK_Tyr_Ser-Thr"/>
    <property type="match status" value="1"/>
</dbReference>
<comment type="catalytic activity">
    <reaction evidence="19">
        <text>L-tyrosyl-[protein] + ATP = O-phospho-L-tyrosyl-[protein] + ADP + H(+)</text>
        <dbReference type="Rhea" id="RHEA:10596"/>
        <dbReference type="Rhea" id="RHEA-COMP:10136"/>
        <dbReference type="Rhea" id="RHEA-COMP:20101"/>
        <dbReference type="ChEBI" id="CHEBI:15378"/>
        <dbReference type="ChEBI" id="CHEBI:30616"/>
        <dbReference type="ChEBI" id="CHEBI:46858"/>
        <dbReference type="ChEBI" id="CHEBI:61978"/>
        <dbReference type="ChEBI" id="CHEBI:456216"/>
        <dbReference type="EC" id="2.7.10.1"/>
    </reaction>
</comment>
<feature type="binding site" evidence="20">
    <location>
        <position position="1106"/>
    </location>
    <ligand>
        <name>ATP</name>
        <dbReference type="ChEBI" id="CHEBI:30616"/>
    </ligand>
</feature>
<evidence type="ECO:0000256" key="3">
    <source>
        <dbReference type="ARBA" id="ARBA00022553"/>
    </source>
</evidence>
<dbReference type="InterPro" id="IPR000719">
    <property type="entry name" value="Prot_kinase_dom"/>
</dbReference>
<dbReference type="GO" id="GO:0005009">
    <property type="term" value="F:insulin receptor activity"/>
    <property type="evidence" value="ECO:0007669"/>
    <property type="project" value="TreeGrafter"/>
</dbReference>
<keyword evidence="12 20" id="KW-0067">ATP-binding</keyword>
<evidence type="ECO:0000256" key="17">
    <source>
        <dbReference type="ARBA" id="ARBA00023180"/>
    </source>
</evidence>
<dbReference type="InterPro" id="IPR006212">
    <property type="entry name" value="Furin_repeat"/>
</dbReference>
<dbReference type="SUPFAM" id="SSF52058">
    <property type="entry name" value="L domain-like"/>
    <property type="match status" value="2"/>
</dbReference>
<evidence type="ECO:0000256" key="7">
    <source>
        <dbReference type="ARBA" id="ARBA00022723"/>
    </source>
</evidence>
<feature type="transmembrane region" description="Helical" evidence="22">
    <location>
        <begin position="1019"/>
        <end position="1041"/>
    </location>
</feature>
<dbReference type="Gene3D" id="2.10.220.10">
    <property type="entry name" value="Hormone Receptor, Insulin-like Growth Factor Receptor 1, Chain A, domain 2"/>
    <property type="match status" value="1"/>
</dbReference>
<dbReference type="GO" id="GO:0043410">
    <property type="term" value="P:positive regulation of MAPK cascade"/>
    <property type="evidence" value="ECO:0007669"/>
    <property type="project" value="TreeGrafter"/>
</dbReference>
<dbReference type="InterPro" id="IPR001245">
    <property type="entry name" value="Ser-Thr/Tyr_kinase_cat_dom"/>
</dbReference>
<dbReference type="GO" id="GO:0043560">
    <property type="term" value="F:insulin receptor substrate binding"/>
    <property type="evidence" value="ECO:0007669"/>
    <property type="project" value="TreeGrafter"/>
</dbReference>
<dbReference type="Gene3D" id="3.30.200.20">
    <property type="entry name" value="Phosphorylase Kinase, domain 1"/>
    <property type="match status" value="1"/>
</dbReference>
<dbReference type="InterPro" id="IPR013783">
    <property type="entry name" value="Ig-like_fold"/>
</dbReference>
<dbReference type="Gene3D" id="3.80.20.20">
    <property type="entry name" value="Receptor L-domain"/>
    <property type="match status" value="2"/>
</dbReference>
<dbReference type="InterPro" id="IPR020635">
    <property type="entry name" value="Tyr_kinase_cat_dom"/>
</dbReference>
<dbReference type="PANTHER" id="PTHR24416">
    <property type="entry name" value="TYROSINE-PROTEIN KINASE RECEPTOR"/>
    <property type="match status" value="1"/>
</dbReference>
<evidence type="ECO:0000256" key="10">
    <source>
        <dbReference type="ARBA" id="ARBA00022741"/>
    </source>
</evidence>
<dbReference type="InterPro" id="IPR011009">
    <property type="entry name" value="Kinase-like_dom_sf"/>
</dbReference>
<dbReference type="GO" id="GO:0051897">
    <property type="term" value="P:positive regulation of phosphatidylinositol 3-kinase/protein kinase B signal transduction"/>
    <property type="evidence" value="ECO:0007669"/>
    <property type="project" value="TreeGrafter"/>
</dbReference>
<dbReference type="Gene3D" id="2.60.40.10">
    <property type="entry name" value="Immunoglobulins"/>
    <property type="match status" value="3"/>
</dbReference>
<dbReference type="PROSITE" id="PS50853">
    <property type="entry name" value="FN3"/>
    <property type="match status" value="2"/>
</dbReference>
<keyword evidence="4" id="KW-0808">Transferase</keyword>
<dbReference type="SMART" id="SM00219">
    <property type="entry name" value="TyrKc"/>
    <property type="match status" value="1"/>
</dbReference>
<dbReference type="FunFam" id="1.10.510.10:FF:001227">
    <property type="entry name" value="Tyrosine-protein kinase receptor"/>
    <property type="match status" value="1"/>
</dbReference>
<keyword evidence="17" id="KW-0325">Glycoprotein</keyword>
<dbReference type="InterPro" id="IPR003961">
    <property type="entry name" value="FN3_dom"/>
</dbReference>
<feature type="region of interest" description="Disordered" evidence="21">
    <location>
        <begin position="66"/>
        <end position="127"/>
    </location>
</feature>
<dbReference type="InterPro" id="IPR036941">
    <property type="entry name" value="Rcpt_L-dom_sf"/>
</dbReference>
<evidence type="ECO:0000256" key="8">
    <source>
        <dbReference type="ARBA" id="ARBA00022729"/>
    </source>
</evidence>
<keyword evidence="14 22" id="KW-0472">Membrane</keyword>
<feature type="compositionally biased region" description="Polar residues" evidence="21">
    <location>
        <begin position="101"/>
        <end position="112"/>
    </location>
</feature>
<dbReference type="InterPro" id="IPR006211">
    <property type="entry name" value="Furin-like_Cys-rich_dom"/>
</dbReference>
<dbReference type="PROSITE" id="PS00107">
    <property type="entry name" value="PROTEIN_KINASE_ATP"/>
    <property type="match status" value="1"/>
</dbReference>
<keyword evidence="10 20" id="KW-0547">Nucleotide-binding</keyword>
<evidence type="ECO:0000256" key="15">
    <source>
        <dbReference type="ARBA" id="ARBA00023137"/>
    </source>
</evidence>
<protein>
    <recommendedName>
        <fullName evidence="2">receptor protein-tyrosine kinase</fullName>
        <ecNumber evidence="2">2.7.10.1</ecNumber>
    </recommendedName>
</protein>
<dbReference type="InterPro" id="IPR036116">
    <property type="entry name" value="FN3_sf"/>
</dbReference>
<evidence type="ECO:0000256" key="5">
    <source>
        <dbReference type="ARBA" id="ARBA00022685"/>
    </source>
</evidence>
<proteinExistence type="predicted"/>
<evidence type="ECO:0000313" key="28">
    <source>
        <dbReference type="RefSeq" id="XP_024940156.1"/>
    </source>
</evidence>
<dbReference type="InterPro" id="IPR000494">
    <property type="entry name" value="Rcpt_L-dom"/>
</dbReference>
<feature type="compositionally biased region" description="Low complexity" evidence="21">
    <location>
        <begin position="84"/>
        <end position="100"/>
    </location>
</feature>
<evidence type="ECO:0000256" key="18">
    <source>
        <dbReference type="ARBA" id="ARBA00023211"/>
    </source>
</evidence>